<protein>
    <submittedName>
        <fullName evidence="4">RFX DNA-binding domain-domain-containing protein</fullName>
    </submittedName>
</protein>
<dbReference type="PANTHER" id="PTHR12619:SF5">
    <property type="entry name" value="TRANSCRIPTION FACTOR RFX4"/>
    <property type="match status" value="1"/>
</dbReference>
<evidence type="ECO:0000256" key="2">
    <source>
        <dbReference type="SAM" id="MobiDB-lite"/>
    </source>
</evidence>
<feature type="compositionally biased region" description="Low complexity" evidence="2">
    <location>
        <begin position="91"/>
        <end position="111"/>
    </location>
</feature>
<sequence length="409" mass="44321">MAEKGKRPQTRSMQTRSSVVPIITDDKPASESTSPPDLQTDIHSPEQLHIASQAMTNPDPGSSSAVTFKERHGLKSEESVHVVTVSKSRVSPPTSVADSSASSTTTSTSSKDVTRFGSMANNGVVSWILENYEVRPNSNVPRSGIYEHYKYYCTLQHVRPVNAATFGKLIRIAFPHMSTRRLGNRGQSKYQYCNIQRRELPESSTDTLVDISATTTTICKAAGPSSAPYYTSVQQHHQTSNVTTESSTSISNANDSVQSTLFSYPVAESASLSSPVTSSTQPGSHAFPPLQLPSPFGLIPSLSSSSSSPPLLPQQHHLSNFDLVSIFSSPSSVTQHQDTSISAPSRSLATTSSSTLLAGPETFITRRFNDFRDTSGPTAQFANLYNQHCQDIYNTIFAGEFEKVSSDKK</sequence>
<dbReference type="AlphaFoldDB" id="A0A1X2IAU6"/>
<comment type="caution">
    <text evidence="4">The sequence shown here is derived from an EMBL/GenBank/DDBJ whole genome shotgun (WGS) entry which is preliminary data.</text>
</comment>
<dbReference type="InterPro" id="IPR036390">
    <property type="entry name" value="WH_DNA-bd_sf"/>
</dbReference>
<feature type="domain" description="RFX-type winged-helix" evidence="3">
    <location>
        <begin position="124"/>
        <end position="199"/>
    </location>
</feature>
<feature type="region of interest" description="Disordered" evidence="2">
    <location>
        <begin position="1"/>
        <end position="115"/>
    </location>
</feature>
<dbReference type="SUPFAM" id="SSF46785">
    <property type="entry name" value="Winged helix' DNA-binding domain"/>
    <property type="match status" value="1"/>
</dbReference>
<evidence type="ECO:0000256" key="1">
    <source>
        <dbReference type="ARBA" id="ARBA00023125"/>
    </source>
</evidence>
<dbReference type="GO" id="GO:0000978">
    <property type="term" value="F:RNA polymerase II cis-regulatory region sequence-specific DNA binding"/>
    <property type="evidence" value="ECO:0007669"/>
    <property type="project" value="TreeGrafter"/>
</dbReference>
<dbReference type="PANTHER" id="PTHR12619">
    <property type="entry name" value="RFX TRANSCRIPTION FACTOR FAMILY"/>
    <property type="match status" value="1"/>
</dbReference>
<proteinExistence type="predicted"/>
<dbReference type="InterPro" id="IPR003150">
    <property type="entry name" value="DNA-bd_RFX"/>
</dbReference>
<feature type="compositionally biased region" description="Polar residues" evidence="2">
    <location>
        <begin position="53"/>
        <end position="66"/>
    </location>
</feature>
<name>A0A1X2IAU6_9FUNG</name>
<dbReference type="Proteomes" id="UP000193560">
    <property type="component" value="Unassembled WGS sequence"/>
</dbReference>
<dbReference type="EMBL" id="MCGE01000017">
    <property type="protein sequence ID" value="ORZ13056.1"/>
    <property type="molecule type" value="Genomic_DNA"/>
</dbReference>
<organism evidence="4 5">
    <name type="scientific">Absidia repens</name>
    <dbReference type="NCBI Taxonomy" id="90262"/>
    <lineage>
        <taxon>Eukaryota</taxon>
        <taxon>Fungi</taxon>
        <taxon>Fungi incertae sedis</taxon>
        <taxon>Mucoromycota</taxon>
        <taxon>Mucoromycotina</taxon>
        <taxon>Mucoromycetes</taxon>
        <taxon>Mucorales</taxon>
        <taxon>Cunninghamellaceae</taxon>
        <taxon>Absidia</taxon>
    </lineage>
</organism>
<dbReference type="FunFam" id="1.10.10.10:FF:000422">
    <property type="entry name" value="DNA-binding protein RFX7"/>
    <property type="match status" value="1"/>
</dbReference>
<dbReference type="Pfam" id="PF02257">
    <property type="entry name" value="RFX_DNA_binding"/>
    <property type="match status" value="1"/>
</dbReference>
<keyword evidence="5" id="KW-1185">Reference proteome</keyword>
<dbReference type="InterPro" id="IPR036388">
    <property type="entry name" value="WH-like_DNA-bd_sf"/>
</dbReference>
<evidence type="ECO:0000313" key="5">
    <source>
        <dbReference type="Proteomes" id="UP000193560"/>
    </source>
</evidence>
<evidence type="ECO:0000313" key="4">
    <source>
        <dbReference type="EMBL" id="ORZ13056.1"/>
    </source>
</evidence>
<gene>
    <name evidence="4" type="ORF">BCR42DRAFT_419077</name>
</gene>
<dbReference type="PROSITE" id="PS51526">
    <property type="entry name" value="RFX_DBD"/>
    <property type="match status" value="1"/>
</dbReference>
<dbReference type="STRING" id="90262.A0A1X2IAU6"/>
<dbReference type="GO" id="GO:0000981">
    <property type="term" value="F:DNA-binding transcription factor activity, RNA polymerase II-specific"/>
    <property type="evidence" value="ECO:0007669"/>
    <property type="project" value="TreeGrafter"/>
</dbReference>
<reference evidence="4 5" key="1">
    <citation type="submission" date="2016-07" db="EMBL/GenBank/DDBJ databases">
        <title>Pervasive Adenine N6-methylation of Active Genes in Fungi.</title>
        <authorList>
            <consortium name="DOE Joint Genome Institute"/>
            <person name="Mondo S.J."/>
            <person name="Dannebaum R.O."/>
            <person name="Kuo R.C."/>
            <person name="Labutti K."/>
            <person name="Haridas S."/>
            <person name="Kuo A."/>
            <person name="Salamov A."/>
            <person name="Ahrendt S.R."/>
            <person name="Lipzen A."/>
            <person name="Sullivan W."/>
            <person name="Andreopoulos W.B."/>
            <person name="Clum A."/>
            <person name="Lindquist E."/>
            <person name="Daum C."/>
            <person name="Ramamoorthy G.K."/>
            <person name="Gryganskyi A."/>
            <person name="Culley D."/>
            <person name="Magnuson J.K."/>
            <person name="James T.Y."/>
            <person name="O'Malley M.A."/>
            <person name="Stajich J.E."/>
            <person name="Spatafora J.W."/>
            <person name="Visel A."/>
            <person name="Grigoriev I.V."/>
        </authorList>
    </citation>
    <scope>NUCLEOTIDE SEQUENCE [LARGE SCALE GENOMIC DNA]</scope>
    <source>
        <strain evidence="4 5">NRRL 1336</strain>
    </source>
</reference>
<evidence type="ECO:0000259" key="3">
    <source>
        <dbReference type="PROSITE" id="PS51526"/>
    </source>
</evidence>
<dbReference type="OrthoDB" id="10056949at2759"/>
<feature type="region of interest" description="Disordered" evidence="2">
    <location>
        <begin position="229"/>
        <end position="251"/>
    </location>
</feature>
<dbReference type="Gene3D" id="1.10.10.10">
    <property type="entry name" value="Winged helix-like DNA-binding domain superfamily/Winged helix DNA-binding domain"/>
    <property type="match status" value="1"/>
</dbReference>
<keyword evidence="1 4" id="KW-0238">DNA-binding</keyword>
<dbReference type="InterPro" id="IPR039779">
    <property type="entry name" value="RFX-like"/>
</dbReference>
<accession>A0A1X2IAU6</accession>
<feature type="compositionally biased region" description="Basic and acidic residues" evidence="2">
    <location>
        <begin position="68"/>
        <end position="80"/>
    </location>
</feature>